<organism evidence="1 2">
    <name type="scientific">Geodia barretti</name>
    <name type="common">Barrett's horny sponge</name>
    <dbReference type="NCBI Taxonomy" id="519541"/>
    <lineage>
        <taxon>Eukaryota</taxon>
        <taxon>Metazoa</taxon>
        <taxon>Porifera</taxon>
        <taxon>Demospongiae</taxon>
        <taxon>Heteroscleromorpha</taxon>
        <taxon>Tetractinellida</taxon>
        <taxon>Astrophorina</taxon>
        <taxon>Geodiidae</taxon>
        <taxon>Geodia</taxon>
    </lineage>
</organism>
<dbReference type="EMBL" id="CASHTH010002531">
    <property type="protein sequence ID" value="CAI8031372.1"/>
    <property type="molecule type" value="Genomic_DNA"/>
</dbReference>
<name>A0AA35SLJ0_GEOBA</name>
<dbReference type="Proteomes" id="UP001174909">
    <property type="component" value="Unassembled WGS sequence"/>
</dbReference>
<comment type="caution">
    <text evidence="1">The sequence shown here is derived from an EMBL/GenBank/DDBJ whole genome shotgun (WGS) entry which is preliminary data.</text>
</comment>
<reference evidence="1" key="1">
    <citation type="submission" date="2023-03" db="EMBL/GenBank/DDBJ databases">
        <authorList>
            <person name="Steffen K."/>
            <person name="Cardenas P."/>
        </authorList>
    </citation>
    <scope>NUCLEOTIDE SEQUENCE</scope>
</reference>
<sequence>LLVWQNWCLLEKQFSSALSSYSRGIQNVLSVCPSPHLLVKSTNNLGHPIPSLRSPATVKVFRMVGWPVLPPTCLLKVQTI</sequence>
<dbReference type="AlphaFoldDB" id="A0AA35SLJ0"/>
<accession>A0AA35SLJ0</accession>
<feature type="non-terminal residue" evidence="1">
    <location>
        <position position="1"/>
    </location>
</feature>
<evidence type="ECO:0000313" key="2">
    <source>
        <dbReference type="Proteomes" id="UP001174909"/>
    </source>
</evidence>
<keyword evidence="2" id="KW-1185">Reference proteome</keyword>
<evidence type="ECO:0000313" key="1">
    <source>
        <dbReference type="EMBL" id="CAI8031372.1"/>
    </source>
</evidence>
<proteinExistence type="predicted"/>
<protein>
    <submittedName>
        <fullName evidence="1">Uncharacterized protein</fullName>
    </submittedName>
</protein>
<gene>
    <name evidence="1" type="ORF">GBAR_LOCUS17814</name>
</gene>